<comment type="caution">
    <text evidence="3">The sequence shown here is derived from an EMBL/GenBank/DDBJ whole genome shotgun (WGS) entry which is preliminary data.</text>
</comment>
<evidence type="ECO:0000256" key="2">
    <source>
        <dbReference type="SAM" id="SignalP"/>
    </source>
</evidence>
<keyword evidence="2" id="KW-0732">Signal</keyword>
<dbReference type="EMBL" id="BMDP01000004">
    <property type="protein sequence ID" value="GGI55516.1"/>
    <property type="molecule type" value="Genomic_DNA"/>
</dbReference>
<proteinExistence type="predicted"/>
<evidence type="ECO:0000313" key="4">
    <source>
        <dbReference type="Proteomes" id="UP000627205"/>
    </source>
</evidence>
<reference evidence="3" key="1">
    <citation type="journal article" date="2014" name="Int. J. Syst. Evol. Microbiol.">
        <title>Complete genome sequence of Corynebacterium casei LMG S-19264T (=DSM 44701T), isolated from a smear-ripened cheese.</title>
        <authorList>
            <consortium name="US DOE Joint Genome Institute (JGI-PGF)"/>
            <person name="Walter F."/>
            <person name="Albersmeier A."/>
            <person name="Kalinowski J."/>
            <person name="Ruckert C."/>
        </authorList>
    </citation>
    <scope>NUCLEOTIDE SEQUENCE</scope>
    <source>
        <strain evidence="3">CCM 7664</strain>
    </source>
</reference>
<protein>
    <submittedName>
        <fullName evidence="3">Uncharacterized protein</fullName>
    </submittedName>
</protein>
<feature type="compositionally biased region" description="Polar residues" evidence="1">
    <location>
        <begin position="116"/>
        <end position="125"/>
    </location>
</feature>
<reference evidence="3" key="2">
    <citation type="submission" date="2020-09" db="EMBL/GenBank/DDBJ databases">
        <authorList>
            <person name="Sun Q."/>
            <person name="Sedlacek I."/>
        </authorList>
    </citation>
    <scope>NUCLEOTIDE SEQUENCE</scope>
    <source>
        <strain evidence="3">CCM 7664</strain>
    </source>
</reference>
<dbReference type="Proteomes" id="UP000627205">
    <property type="component" value="Unassembled WGS sequence"/>
</dbReference>
<gene>
    <name evidence="3" type="ORF">GCM10011430_26900</name>
</gene>
<sequence length="125" mass="13934">MRIFRLLISCVLAATAWQAHAFERPFPENAKRGVMTPANYPQIVINDKSRTLSAGARIWNQDNLIEMPASLRGEEIPVLYTEDNTGDINRVWILTPDEIKRIPEKPAPKPLPAPVSSGTDAQDAQ</sequence>
<keyword evidence="4" id="KW-1185">Reference proteome</keyword>
<feature type="region of interest" description="Disordered" evidence="1">
    <location>
        <begin position="102"/>
        <end position="125"/>
    </location>
</feature>
<feature type="signal peptide" evidence="2">
    <location>
        <begin position="1"/>
        <end position="21"/>
    </location>
</feature>
<organism evidence="3 4">
    <name type="scientific">Oxalicibacterium solurbis</name>
    <dbReference type="NCBI Taxonomy" id="69280"/>
    <lineage>
        <taxon>Bacteria</taxon>
        <taxon>Pseudomonadati</taxon>
        <taxon>Pseudomonadota</taxon>
        <taxon>Betaproteobacteria</taxon>
        <taxon>Burkholderiales</taxon>
        <taxon>Oxalobacteraceae</taxon>
        <taxon>Oxalicibacterium</taxon>
    </lineage>
</organism>
<feature type="chain" id="PRO_5035249126" evidence="2">
    <location>
        <begin position="22"/>
        <end position="125"/>
    </location>
</feature>
<evidence type="ECO:0000313" key="3">
    <source>
        <dbReference type="EMBL" id="GGI55516.1"/>
    </source>
</evidence>
<name>A0A8J3F7K2_9BURK</name>
<dbReference type="RefSeq" id="WP_188422633.1">
    <property type="nucleotide sequence ID" value="NZ_BMDP01000004.1"/>
</dbReference>
<evidence type="ECO:0000256" key="1">
    <source>
        <dbReference type="SAM" id="MobiDB-lite"/>
    </source>
</evidence>
<accession>A0A8J3F7K2</accession>
<dbReference type="AlphaFoldDB" id="A0A8J3F7K2"/>